<evidence type="ECO:0000313" key="2">
    <source>
        <dbReference type="Proteomes" id="UP000821865"/>
    </source>
</evidence>
<proteinExistence type="predicted"/>
<gene>
    <name evidence="1" type="ORF">HPB49_006087</name>
</gene>
<keyword evidence="2" id="KW-1185">Reference proteome</keyword>
<protein>
    <submittedName>
        <fullName evidence="1">Uncharacterized protein</fullName>
    </submittedName>
</protein>
<accession>A0ACB8DW68</accession>
<name>A0ACB8DW68_DERSI</name>
<evidence type="ECO:0000313" key="1">
    <source>
        <dbReference type="EMBL" id="KAH7978603.1"/>
    </source>
</evidence>
<sequence length="168" mass="20021">MIELMRTYKLGEDICFFLVNFERTCEQQGFSRKSWPQRLLTLLPGEPTDVIACLTREEAEDYDKMKFNLPRKYRLSAEAFRRNFRGMEKAGNESYTEFANKPMSSIEEWLKEQKSYGDQAKIVQCFALEQFYNRLPENVRYWVQDRPELSTIARTAELAKEFVTRRAR</sequence>
<dbReference type="EMBL" id="CM023470">
    <property type="protein sequence ID" value="KAH7978603.1"/>
    <property type="molecule type" value="Genomic_DNA"/>
</dbReference>
<comment type="caution">
    <text evidence="1">The sequence shown here is derived from an EMBL/GenBank/DDBJ whole genome shotgun (WGS) entry which is preliminary data.</text>
</comment>
<organism evidence="1 2">
    <name type="scientific">Dermacentor silvarum</name>
    <name type="common">Tick</name>
    <dbReference type="NCBI Taxonomy" id="543639"/>
    <lineage>
        <taxon>Eukaryota</taxon>
        <taxon>Metazoa</taxon>
        <taxon>Ecdysozoa</taxon>
        <taxon>Arthropoda</taxon>
        <taxon>Chelicerata</taxon>
        <taxon>Arachnida</taxon>
        <taxon>Acari</taxon>
        <taxon>Parasitiformes</taxon>
        <taxon>Ixodida</taxon>
        <taxon>Ixodoidea</taxon>
        <taxon>Ixodidae</taxon>
        <taxon>Rhipicephalinae</taxon>
        <taxon>Dermacentor</taxon>
    </lineage>
</organism>
<dbReference type="Proteomes" id="UP000821865">
    <property type="component" value="Chromosome 1"/>
</dbReference>
<reference evidence="1" key="1">
    <citation type="submission" date="2020-05" db="EMBL/GenBank/DDBJ databases">
        <title>Large-scale comparative analyses of tick genomes elucidate their genetic diversity and vector capacities.</title>
        <authorList>
            <person name="Jia N."/>
            <person name="Wang J."/>
            <person name="Shi W."/>
            <person name="Du L."/>
            <person name="Sun Y."/>
            <person name="Zhan W."/>
            <person name="Jiang J."/>
            <person name="Wang Q."/>
            <person name="Zhang B."/>
            <person name="Ji P."/>
            <person name="Sakyi L.B."/>
            <person name="Cui X."/>
            <person name="Yuan T."/>
            <person name="Jiang B."/>
            <person name="Yang W."/>
            <person name="Lam T.T.-Y."/>
            <person name="Chang Q."/>
            <person name="Ding S."/>
            <person name="Wang X."/>
            <person name="Zhu J."/>
            <person name="Ruan X."/>
            <person name="Zhao L."/>
            <person name="Wei J."/>
            <person name="Que T."/>
            <person name="Du C."/>
            <person name="Cheng J."/>
            <person name="Dai P."/>
            <person name="Han X."/>
            <person name="Huang E."/>
            <person name="Gao Y."/>
            <person name="Liu J."/>
            <person name="Shao H."/>
            <person name="Ye R."/>
            <person name="Li L."/>
            <person name="Wei W."/>
            <person name="Wang X."/>
            <person name="Wang C."/>
            <person name="Yang T."/>
            <person name="Huo Q."/>
            <person name="Li W."/>
            <person name="Guo W."/>
            <person name="Chen H."/>
            <person name="Zhou L."/>
            <person name="Ni X."/>
            <person name="Tian J."/>
            <person name="Zhou Y."/>
            <person name="Sheng Y."/>
            <person name="Liu T."/>
            <person name="Pan Y."/>
            <person name="Xia L."/>
            <person name="Li J."/>
            <person name="Zhao F."/>
            <person name="Cao W."/>
        </authorList>
    </citation>
    <scope>NUCLEOTIDE SEQUENCE</scope>
    <source>
        <strain evidence="1">Dsil-2018</strain>
    </source>
</reference>